<name>A0A0U9HIT4_KLENI</name>
<reference evidence="2 3" key="1">
    <citation type="journal article" date="2014" name="Nat. Commun.">
        <title>Klebsormidium flaccidum genome reveals primary factors for plant terrestrial adaptation.</title>
        <authorList>
            <person name="Hori K."/>
            <person name="Maruyama F."/>
            <person name="Fujisawa T."/>
            <person name="Togashi T."/>
            <person name="Yamamoto N."/>
            <person name="Seo M."/>
            <person name="Sato S."/>
            <person name="Yamada T."/>
            <person name="Mori H."/>
            <person name="Tajima N."/>
            <person name="Moriyama T."/>
            <person name="Ikeuchi M."/>
            <person name="Watanabe M."/>
            <person name="Wada H."/>
            <person name="Kobayashi K."/>
            <person name="Saito M."/>
            <person name="Masuda T."/>
            <person name="Sasaki-Sekimoto Y."/>
            <person name="Mashiguchi K."/>
            <person name="Awai K."/>
            <person name="Shimojima M."/>
            <person name="Masuda S."/>
            <person name="Iwai M."/>
            <person name="Nobusawa T."/>
            <person name="Narise T."/>
            <person name="Kondo S."/>
            <person name="Saito H."/>
            <person name="Sato R."/>
            <person name="Murakawa M."/>
            <person name="Ihara Y."/>
            <person name="Oshima-Yamada Y."/>
            <person name="Ohtaka K."/>
            <person name="Satoh M."/>
            <person name="Sonobe K."/>
            <person name="Ishii M."/>
            <person name="Ohtani R."/>
            <person name="Kanamori-Sato M."/>
            <person name="Honoki R."/>
            <person name="Miyazaki D."/>
            <person name="Mochizuki H."/>
            <person name="Umetsu J."/>
            <person name="Higashi K."/>
            <person name="Shibata D."/>
            <person name="Kamiya Y."/>
            <person name="Sato N."/>
            <person name="Nakamura Y."/>
            <person name="Tabata S."/>
            <person name="Ida S."/>
            <person name="Kurokawa K."/>
            <person name="Ohta H."/>
        </authorList>
    </citation>
    <scope>NUCLEOTIDE SEQUENCE [LARGE SCALE GENOMIC DNA]</scope>
    <source>
        <strain evidence="2 3">NIES-2285</strain>
    </source>
</reference>
<dbReference type="EMBL" id="DF236955">
    <property type="protein sequence ID" value="GAQ77954.1"/>
    <property type="molecule type" value="Genomic_DNA"/>
</dbReference>
<dbReference type="Proteomes" id="UP000054558">
    <property type="component" value="Unassembled WGS sequence"/>
</dbReference>
<sequence>MSYGIVEGPPAELSARNRPNRSGPYKQARQEDPVDSRGIPSDPAKLGRYRITELARLICMQASKSNTYFPQQQDMLDVLAEVGVEAKMTSIAGNYLMECVAINGGSRCKTWRLVTTNSAAKAAMMRRFEQFKVPLKDAGLEASDWTWGRRY</sequence>
<proteinExistence type="predicted"/>
<organism evidence="2 3">
    <name type="scientific">Klebsormidium nitens</name>
    <name type="common">Green alga</name>
    <name type="synonym">Ulothrix nitens</name>
    <dbReference type="NCBI Taxonomy" id="105231"/>
    <lineage>
        <taxon>Eukaryota</taxon>
        <taxon>Viridiplantae</taxon>
        <taxon>Streptophyta</taxon>
        <taxon>Klebsormidiophyceae</taxon>
        <taxon>Klebsormidiales</taxon>
        <taxon>Klebsormidiaceae</taxon>
        <taxon>Klebsormidium</taxon>
    </lineage>
</organism>
<feature type="region of interest" description="Disordered" evidence="1">
    <location>
        <begin position="1"/>
        <end position="43"/>
    </location>
</feature>
<accession>A0A0U9HIT4</accession>
<evidence type="ECO:0000256" key="1">
    <source>
        <dbReference type="SAM" id="MobiDB-lite"/>
    </source>
</evidence>
<evidence type="ECO:0000313" key="3">
    <source>
        <dbReference type="Proteomes" id="UP000054558"/>
    </source>
</evidence>
<evidence type="ECO:0000313" key="2">
    <source>
        <dbReference type="EMBL" id="GAQ77954.1"/>
    </source>
</evidence>
<keyword evidence="3" id="KW-1185">Reference proteome</keyword>
<dbReference type="AlphaFoldDB" id="A0A0U9HIT4"/>
<protein>
    <submittedName>
        <fullName evidence="2">Uncharacterized protein</fullName>
    </submittedName>
</protein>
<gene>
    <name evidence="2" type="ORF">KFL_000060190</name>
</gene>